<evidence type="ECO:0000256" key="2">
    <source>
        <dbReference type="SAM" id="MobiDB-lite"/>
    </source>
</evidence>
<protein>
    <submittedName>
        <fullName evidence="4">Glycogen operon protein</fullName>
        <ecNumber evidence="4">3.2.1.-</ecNumber>
    </submittedName>
</protein>
<dbReference type="PANTHER" id="PTHR43002">
    <property type="entry name" value="GLYCOGEN DEBRANCHING ENZYME"/>
    <property type="match status" value="1"/>
</dbReference>
<dbReference type="Gene3D" id="3.20.20.80">
    <property type="entry name" value="Glycosidases"/>
    <property type="match status" value="1"/>
</dbReference>
<evidence type="ECO:0000313" key="4">
    <source>
        <dbReference type="EMBL" id="MBB5223454.1"/>
    </source>
</evidence>
<accession>A0A840SQT9</accession>
<evidence type="ECO:0000313" key="5">
    <source>
        <dbReference type="Proteomes" id="UP000549457"/>
    </source>
</evidence>
<keyword evidence="5" id="KW-1185">Reference proteome</keyword>
<dbReference type="EC" id="3.2.1.-" evidence="4"/>
<dbReference type="GO" id="GO:0004135">
    <property type="term" value="F:amylo-alpha-1,6-glucosidase activity"/>
    <property type="evidence" value="ECO:0007669"/>
    <property type="project" value="InterPro"/>
</dbReference>
<feature type="compositionally biased region" description="Basic and acidic residues" evidence="2">
    <location>
        <begin position="418"/>
        <end position="428"/>
    </location>
</feature>
<dbReference type="NCBIfam" id="TIGR02100">
    <property type="entry name" value="glgX_debranch"/>
    <property type="match status" value="1"/>
</dbReference>
<evidence type="ECO:0000259" key="3">
    <source>
        <dbReference type="SMART" id="SM00642"/>
    </source>
</evidence>
<dbReference type="AlphaFoldDB" id="A0A840SQT9"/>
<dbReference type="Proteomes" id="UP000549457">
    <property type="component" value="Unassembled WGS sequence"/>
</dbReference>
<dbReference type="InterPro" id="IPR013780">
    <property type="entry name" value="Glyco_hydro_b"/>
</dbReference>
<evidence type="ECO:0000256" key="1">
    <source>
        <dbReference type="ARBA" id="ARBA00008061"/>
    </source>
</evidence>
<feature type="domain" description="Glycosyl hydrolase family 13 catalytic" evidence="3">
    <location>
        <begin position="141"/>
        <end position="516"/>
    </location>
</feature>
<dbReference type="SMART" id="SM00642">
    <property type="entry name" value="Aamy"/>
    <property type="match status" value="1"/>
</dbReference>
<dbReference type="SUPFAM" id="SSF51011">
    <property type="entry name" value="Glycosyl hydrolase domain"/>
    <property type="match status" value="1"/>
</dbReference>
<reference evidence="4 5" key="1">
    <citation type="submission" date="2020-08" db="EMBL/GenBank/DDBJ databases">
        <title>Genomic Encyclopedia of Type Strains, Phase IV (KMG-IV): sequencing the most valuable type-strain genomes for metagenomic binning, comparative biology and taxonomic classification.</title>
        <authorList>
            <person name="Goeker M."/>
        </authorList>
    </citation>
    <scope>NUCLEOTIDE SEQUENCE [LARGE SCALE GENOMIC DNA]</scope>
    <source>
        <strain evidence="4 5">DSM 101730</strain>
    </source>
</reference>
<comment type="similarity">
    <text evidence="1">Belongs to the glycosyl hydrolase 13 family.</text>
</comment>
<dbReference type="Gene3D" id="2.60.40.10">
    <property type="entry name" value="Immunoglobulins"/>
    <property type="match status" value="1"/>
</dbReference>
<feature type="region of interest" description="Disordered" evidence="2">
    <location>
        <begin position="418"/>
        <end position="437"/>
    </location>
</feature>
<keyword evidence="4" id="KW-0378">Hydrolase</keyword>
<dbReference type="InterPro" id="IPR011837">
    <property type="entry name" value="Glycogen_debranch_GlgX"/>
</dbReference>
<dbReference type="InterPro" id="IPR017853">
    <property type="entry name" value="GH"/>
</dbReference>
<dbReference type="Gene3D" id="2.60.40.1180">
    <property type="entry name" value="Golgi alpha-mannosidase II"/>
    <property type="match status" value="1"/>
</dbReference>
<sequence>MWLCLFDGARERRLELDRGAFGQFSTTVQDAGPGTRYGFRADGPFDPERGHRFDPAKLLVDPYAVTLDQPFHYNARLAAPRADGTDTAALMPKAVVTALPDLAAAPPPLFRPGGFIYEVAVRPFTHLHPEVPEALRGTVAALGHPAILDHLVRLGVDAVELMPITAWIDERHLPPLGLTNGWGYNPVAFMALDPRICPGGIGELAATVAALRSVGIGTILDVVFNHTGESDRFGPTLSLRGLDNATYFRHLTDGTLVNDAGTGNTLACEHPVTRRLILDTLRHFVGRAGVDGFRFDLAPILGRDAGGFSRDADLFRDIAGDPLLADRVMIAEPWDIGPGGYQLGQFPDGWLEWNDRYRDRVRRFWRGDRHMLGEMATALAGSSDVFSPPATRSVNFIAAHDGFSLGDLVAYAGKHNEANGEENRDGHGENFSWNHGHEGPTDDAGIVAARRHDVMALLATLFASRGTIMLTAGDEFGRSQNGNNNAYAQDNALTWLDWDGRDRELEAFTAELAATRRACPQIAGPELLSGEPGTDGLADALWLTPTGTPMTAPDWEAAEAGALAMVLSRDGRRVAVLLNRTADEVSFHLPGREAHTWELEADGCIRVNPRAIAIVTEGVP</sequence>
<dbReference type="CDD" id="cd11326">
    <property type="entry name" value="AmyAc_Glg_debranch"/>
    <property type="match status" value="1"/>
</dbReference>
<gene>
    <name evidence="4" type="ORF">HNP73_003401</name>
</gene>
<dbReference type="SUPFAM" id="SSF81296">
    <property type="entry name" value="E set domains"/>
    <property type="match status" value="1"/>
</dbReference>
<comment type="caution">
    <text evidence="4">The sequence shown here is derived from an EMBL/GenBank/DDBJ whole genome shotgun (WGS) entry which is preliminary data.</text>
</comment>
<proteinExistence type="inferred from homology"/>
<dbReference type="GO" id="GO:0005980">
    <property type="term" value="P:glycogen catabolic process"/>
    <property type="evidence" value="ECO:0007669"/>
    <property type="project" value="InterPro"/>
</dbReference>
<dbReference type="CDD" id="cd02856">
    <property type="entry name" value="E_set_GDE_Isoamylase_N"/>
    <property type="match status" value="1"/>
</dbReference>
<dbReference type="InterPro" id="IPR044505">
    <property type="entry name" value="GlgX_Isoamylase_N_E_set"/>
</dbReference>
<dbReference type="EMBL" id="JACHFM010000003">
    <property type="protein sequence ID" value="MBB5223454.1"/>
    <property type="molecule type" value="Genomic_DNA"/>
</dbReference>
<dbReference type="SUPFAM" id="SSF51445">
    <property type="entry name" value="(Trans)glycosidases"/>
    <property type="match status" value="1"/>
</dbReference>
<name>A0A840SQT9_9RHOB</name>
<keyword evidence="4" id="KW-0326">Glycosidase</keyword>
<dbReference type="InterPro" id="IPR006047">
    <property type="entry name" value="GH13_cat_dom"/>
</dbReference>
<organism evidence="4 5">
    <name type="scientific">Amaricoccus macauensis</name>
    <dbReference type="NCBI Taxonomy" id="57001"/>
    <lineage>
        <taxon>Bacteria</taxon>
        <taxon>Pseudomonadati</taxon>
        <taxon>Pseudomonadota</taxon>
        <taxon>Alphaproteobacteria</taxon>
        <taxon>Rhodobacterales</taxon>
        <taxon>Paracoccaceae</taxon>
        <taxon>Amaricoccus</taxon>
    </lineage>
</organism>
<dbReference type="InterPro" id="IPR014756">
    <property type="entry name" value="Ig_E-set"/>
</dbReference>
<dbReference type="InterPro" id="IPR013783">
    <property type="entry name" value="Ig-like_fold"/>
</dbReference>